<dbReference type="PANTHER" id="PTHR30154">
    <property type="entry name" value="LEUCINE-RESPONSIVE REGULATORY PROTEIN"/>
    <property type="match status" value="1"/>
</dbReference>
<dbReference type="EMBL" id="FRAA01000006">
    <property type="protein sequence ID" value="SHK55663.1"/>
    <property type="molecule type" value="Genomic_DNA"/>
</dbReference>
<dbReference type="InterPro" id="IPR011008">
    <property type="entry name" value="Dimeric_a/b-barrel"/>
</dbReference>
<sequence>MISDAKTEKFSTPKLDEVDLKLLDLLQTQSNLTTKELAKRVNLSATPVFERIKRLEKNGFIKKYIAVLDADKLDRGLIVFCNITLKQHTKAIGNQFVEEITALKEVTECYNISGDYDFLLKVLVKDMKHYQDFVFNSLGSVSNIGSAHSTFVMGEIKQTHAVPIGV</sequence>
<dbReference type="InterPro" id="IPR011991">
    <property type="entry name" value="ArsR-like_HTH"/>
</dbReference>
<dbReference type="PRINTS" id="PR00033">
    <property type="entry name" value="HTHASNC"/>
</dbReference>
<dbReference type="Pfam" id="PF13412">
    <property type="entry name" value="HTH_24"/>
    <property type="match status" value="1"/>
</dbReference>
<dbReference type="InterPro" id="IPR019885">
    <property type="entry name" value="Tscrpt_reg_HTH_AsnC-type_CS"/>
</dbReference>
<dbReference type="InterPro" id="IPR036390">
    <property type="entry name" value="WH_DNA-bd_sf"/>
</dbReference>
<dbReference type="PROSITE" id="PS00519">
    <property type="entry name" value="HTH_ASNC_1"/>
    <property type="match status" value="1"/>
</dbReference>
<dbReference type="Gene3D" id="3.30.70.920">
    <property type="match status" value="1"/>
</dbReference>
<name>A0A1M6TFC0_REIAG</name>
<keyword evidence="2" id="KW-0238">DNA-binding</keyword>
<organism evidence="5 6">
    <name type="scientific">Reichenbachiella agariperforans</name>
    <dbReference type="NCBI Taxonomy" id="156994"/>
    <lineage>
        <taxon>Bacteria</taxon>
        <taxon>Pseudomonadati</taxon>
        <taxon>Bacteroidota</taxon>
        <taxon>Cytophagia</taxon>
        <taxon>Cytophagales</taxon>
        <taxon>Reichenbachiellaceae</taxon>
        <taxon>Reichenbachiella</taxon>
    </lineage>
</organism>
<evidence type="ECO:0000256" key="2">
    <source>
        <dbReference type="ARBA" id="ARBA00023125"/>
    </source>
</evidence>
<dbReference type="STRING" id="156994.SAMN04488028_10618"/>
<dbReference type="PROSITE" id="PS50956">
    <property type="entry name" value="HTH_ASNC_2"/>
    <property type="match status" value="1"/>
</dbReference>
<dbReference type="CDD" id="cd00090">
    <property type="entry name" value="HTH_ARSR"/>
    <property type="match status" value="1"/>
</dbReference>
<dbReference type="InterPro" id="IPR000485">
    <property type="entry name" value="AsnC-type_HTH_dom"/>
</dbReference>
<dbReference type="GO" id="GO:0043200">
    <property type="term" value="P:response to amino acid"/>
    <property type="evidence" value="ECO:0007669"/>
    <property type="project" value="TreeGrafter"/>
</dbReference>
<dbReference type="PANTHER" id="PTHR30154:SF34">
    <property type="entry name" value="TRANSCRIPTIONAL REGULATOR AZLB"/>
    <property type="match status" value="1"/>
</dbReference>
<reference evidence="6" key="1">
    <citation type="submission" date="2016-11" db="EMBL/GenBank/DDBJ databases">
        <authorList>
            <person name="Varghese N."/>
            <person name="Submissions S."/>
        </authorList>
    </citation>
    <scope>NUCLEOTIDE SEQUENCE [LARGE SCALE GENOMIC DNA]</scope>
    <source>
        <strain evidence="6">DSM 26134</strain>
    </source>
</reference>
<dbReference type="SMART" id="SM00344">
    <property type="entry name" value="HTH_ASNC"/>
    <property type="match status" value="1"/>
</dbReference>
<dbReference type="AlphaFoldDB" id="A0A1M6TFC0"/>
<dbReference type="Proteomes" id="UP000184474">
    <property type="component" value="Unassembled WGS sequence"/>
</dbReference>
<dbReference type="InterPro" id="IPR019888">
    <property type="entry name" value="Tscrpt_reg_AsnC-like"/>
</dbReference>
<evidence type="ECO:0000256" key="3">
    <source>
        <dbReference type="ARBA" id="ARBA00023163"/>
    </source>
</evidence>
<dbReference type="Gene3D" id="1.10.10.10">
    <property type="entry name" value="Winged helix-like DNA-binding domain superfamily/Winged helix DNA-binding domain"/>
    <property type="match status" value="1"/>
</dbReference>
<dbReference type="GO" id="GO:0006355">
    <property type="term" value="P:regulation of DNA-templated transcription"/>
    <property type="evidence" value="ECO:0007669"/>
    <property type="project" value="UniProtKB-ARBA"/>
</dbReference>
<keyword evidence="3" id="KW-0804">Transcription</keyword>
<dbReference type="SUPFAM" id="SSF46785">
    <property type="entry name" value="Winged helix' DNA-binding domain"/>
    <property type="match status" value="1"/>
</dbReference>
<dbReference type="InterPro" id="IPR019887">
    <property type="entry name" value="Tscrpt_reg_AsnC/Lrp_C"/>
</dbReference>
<proteinExistence type="predicted"/>
<feature type="domain" description="HTH asnC-type" evidence="4">
    <location>
        <begin position="15"/>
        <end position="78"/>
    </location>
</feature>
<dbReference type="InterPro" id="IPR036388">
    <property type="entry name" value="WH-like_DNA-bd_sf"/>
</dbReference>
<dbReference type="RefSeq" id="WP_073123622.1">
    <property type="nucleotide sequence ID" value="NZ_FRAA01000006.1"/>
</dbReference>
<dbReference type="SUPFAM" id="SSF54909">
    <property type="entry name" value="Dimeric alpha+beta barrel"/>
    <property type="match status" value="1"/>
</dbReference>
<dbReference type="GO" id="GO:0005829">
    <property type="term" value="C:cytosol"/>
    <property type="evidence" value="ECO:0007669"/>
    <property type="project" value="TreeGrafter"/>
</dbReference>
<evidence type="ECO:0000313" key="5">
    <source>
        <dbReference type="EMBL" id="SHK55663.1"/>
    </source>
</evidence>
<dbReference type="GO" id="GO:0043565">
    <property type="term" value="F:sequence-specific DNA binding"/>
    <property type="evidence" value="ECO:0007669"/>
    <property type="project" value="InterPro"/>
</dbReference>
<keyword evidence="1" id="KW-0805">Transcription regulation</keyword>
<dbReference type="Pfam" id="PF01037">
    <property type="entry name" value="AsnC_trans_reg"/>
    <property type="match status" value="1"/>
</dbReference>
<evidence type="ECO:0000259" key="4">
    <source>
        <dbReference type="PROSITE" id="PS50956"/>
    </source>
</evidence>
<gene>
    <name evidence="5" type="ORF">SAMN04488028_10618</name>
</gene>
<evidence type="ECO:0000256" key="1">
    <source>
        <dbReference type="ARBA" id="ARBA00023015"/>
    </source>
</evidence>
<keyword evidence="6" id="KW-1185">Reference proteome</keyword>
<protein>
    <submittedName>
        <fullName evidence="5">Lrp/AsnC family transcriptional regulator, leucine-responsive regulatory protein</fullName>
    </submittedName>
</protein>
<evidence type="ECO:0000313" key="6">
    <source>
        <dbReference type="Proteomes" id="UP000184474"/>
    </source>
</evidence>
<accession>A0A1M6TFC0</accession>